<dbReference type="GO" id="GO:0019706">
    <property type="term" value="F:protein-cysteine S-palmitoyltransferase activity"/>
    <property type="evidence" value="ECO:0007669"/>
    <property type="project" value="UniProtKB-EC"/>
</dbReference>
<dbReference type="PROSITE" id="PS50088">
    <property type="entry name" value="ANK_REPEAT"/>
    <property type="match status" value="2"/>
</dbReference>
<feature type="transmembrane region" description="Helical" evidence="8">
    <location>
        <begin position="538"/>
        <end position="565"/>
    </location>
</feature>
<evidence type="ECO:0000259" key="10">
    <source>
        <dbReference type="Pfam" id="PF01529"/>
    </source>
</evidence>
<dbReference type="AlphaFoldDB" id="A0AAD5Q5R6"/>
<dbReference type="Pfam" id="PF12796">
    <property type="entry name" value="Ank_2"/>
    <property type="match status" value="1"/>
</dbReference>
<dbReference type="EC" id="2.3.1.225" evidence="8"/>
<feature type="region of interest" description="Disordered" evidence="9">
    <location>
        <begin position="25"/>
        <end position="45"/>
    </location>
</feature>
<evidence type="ECO:0000256" key="7">
    <source>
        <dbReference type="PROSITE-ProRule" id="PRU00023"/>
    </source>
</evidence>
<gene>
    <name evidence="11" type="ORF">P43SY_008439</name>
</gene>
<feature type="region of interest" description="Disordered" evidence="9">
    <location>
        <begin position="90"/>
        <end position="131"/>
    </location>
</feature>
<keyword evidence="4 8" id="KW-1133">Transmembrane helix</keyword>
<dbReference type="SMART" id="SM00248">
    <property type="entry name" value="ANK"/>
    <property type="match status" value="6"/>
</dbReference>
<feature type="transmembrane region" description="Helical" evidence="8">
    <location>
        <begin position="419"/>
        <end position="440"/>
    </location>
</feature>
<accession>A0AAD5Q5R6</accession>
<feature type="compositionally biased region" description="Acidic residues" evidence="9">
    <location>
        <begin position="105"/>
        <end position="117"/>
    </location>
</feature>
<keyword evidence="8" id="KW-0012">Acyltransferase</keyword>
<keyword evidence="2 8" id="KW-0812">Transmembrane</keyword>
<keyword evidence="3" id="KW-0677">Repeat</keyword>
<dbReference type="PROSITE" id="PS50297">
    <property type="entry name" value="ANK_REP_REGION"/>
    <property type="match status" value="2"/>
</dbReference>
<reference evidence="11" key="1">
    <citation type="submission" date="2021-12" db="EMBL/GenBank/DDBJ databases">
        <title>Prjna785345.</title>
        <authorList>
            <person name="Rujirawat T."/>
            <person name="Krajaejun T."/>
        </authorList>
    </citation>
    <scope>NUCLEOTIDE SEQUENCE</scope>
    <source>
        <strain evidence="11">Pi057C3</strain>
    </source>
</reference>
<dbReference type="Gene3D" id="1.25.40.20">
    <property type="entry name" value="Ankyrin repeat-containing domain"/>
    <property type="match status" value="3"/>
</dbReference>
<comment type="catalytic activity">
    <reaction evidence="8">
        <text>L-cysteinyl-[protein] + hexadecanoyl-CoA = S-hexadecanoyl-L-cysteinyl-[protein] + CoA</text>
        <dbReference type="Rhea" id="RHEA:36683"/>
        <dbReference type="Rhea" id="RHEA-COMP:10131"/>
        <dbReference type="Rhea" id="RHEA-COMP:11032"/>
        <dbReference type="ChEBI" id="CHEBI:29950"/>
        <dbReference type="ChEBI" id="CHEBI:57287"/>
        <dbReference type="ChEBI" id="CHEBI:57379"/>
        <dbReference type="ChEBI" id="CHEBI:74151"/>
        <dbReference type="EC" id="2.3.1.225"/>
    </reaction>
</comment>
<feature type="repeat" description="ANK" evidence="7">
    <location>
        <begin position="283"/>
        <end position="315"/>
    </location>
</feature>
<evidence type="ECO:0000256" key="1">
    <source>
        <dbReference type="ARBA" id="ARBA00004141"/>
    </source>
</evidence>
<keyword evidence="12" id="KW-1185">Reference proteome</keyword>
<evidence type="ECO:0000256" key="2">
    <source>
        <dbReference type="ARBA" id="ARBA00022692"/>
    </source>
</evidence>
<evidence type="ECO:0000256" key="8">
    <source>
        <dbReference type="RuleBase" id="RU079119"/>
    </source>
</evidence>
<proteinExistence type="inferred from homology"/>
<evidence type="ECO:0000256" key="5">
    <source>
        <dbReference type="ARBA" id="ARBA00023043"/>
    </source>
</evidence>
<dbReference type="GO" id="GO:0000139">
    <property type="term" value="C:Golgi membrane"/>
    <property type="evidence" value="ECO:0007669"/>
    <property type="project" value="TreeGrafter"/>
</dbReference>
<name>A0AAD5Q5R6_PYTIN</name>
<evidence type="ECO:0000256" key="3">
    <source>
        <dbReference type="ARBA" id="ARBA00022737"/>
    </source>
</evidence>
<evidence type="ECO:0000256" key="6">
    <source>
        <dbReference type="ARBA" id="ARBA00023136"/>
    </source>
</evidence>
<dbReference type="InterPro" id="IPR001594">
    <property type="entry name" value="Palmitoyltrfase_DHHC"/>
</dbReference>
<dbReference type="InterPro" id="IPR002110">
    <property type="entry name" value="Ankyrin_rpt"/>
</dbReference>
<feature type="transmembrane region" description="Helical" evidence="8">
    <location>
        <begin position="585"/>
        <end position="611"/>
    </location>
</feature>
<protein>
    <recommendedName>
        <fullName evidence="8">Palmitoyltransferase</fullName>
        <ecNumber evidence="8">2.3.1.225</ecNumber>
    </recommendedName>
</protein>
<comment type="caution">
    <text evidence="11">The sequence shown here is derived from an EMBL/GenBank/DDBJ whole genome shotgun (WGS) entry which is preliminary data.</text>
</comment>
<keyword evidence="6 8" id="KW-0472">Membrane</keyword>
<dbReference type="PANTHER" id="PTHR24161:SF17">
    <property type="entry name" value="PALMITOYLTRANSFERASE"/>
    <property type="match status" value="1"/>
</dbReference>
<evidence type="ECO:0000313" key="11">
    <source>
        <dbReference type="EMBL" id="KAJ0395273.1"/>
    </source>
</evidence>
<sequence>MNRNGSPPTELTPLIRASHDAAAVASPLSSVSMSSASSYTSPSMMYASPTRGSLQTLMAMDQAGAFESPSRVRRGNLEALLRDALSSSARDGQLGGFSAAREGTDGLDEDADDDDDEQRAGAPEDDPHTFFASPSKILCTACMKGDYAQAKRAVELVVSKTNARGRATEGDEHTANGEQRRRRQVAEAVHRLITTLDARQQMNALHLAVLYDHPIIVQYLVETARRYCSDGSDLQATSLFTDVLNSGCGDSKHHATPLMLCASVASAVVLIDHGASLSAKNSSGMTALHYAASTGNAGIVSLLICRGADVNETDSRGATALHWAVFEGFQYTAMLLVGHGADQSICDSERQTALMIASALGDAFLAKQLVIEGAPLGMQDKHGRTAVDIATQGGHFETASALKAGASDRFVSSLSRRGGAVLFFWLMIILIETLSLLYAVPSLPNSRSWVVVSITLCAITSVLYTYVWLKDPGYVPKTTRPAYELLAIECASVPCPTCVSLKPLRSKHCSSCRRCVYRFDHHCPWINNCIGIGNHGAFLVFLASLVIYAAFVGLISLLILLGHFPLYCPTTGVAQANTSATASPLLLRLVHCFILFCAMLFGIPTAVLLALQLRNVTSNLTTNEVFNKDKYPYLKTPMDEFHNPYDKGCWRNLKEVCTQHNTEASLPFGGLNDLAGNLLFLFQLKKLFALSCLLNRIVTLHLYTSANLLFLELTQSFGLLCKLEFLLDDGELGFLLVQVN</sequence>
<comment type="domain">
    <text evidence="8">The DHHC domain is required for palmitoyltransferase activity.</text>
</comment>
<feature type="repeat" description="ANK" evidence="7">
    <location>
        <begin position="316"/>
        <end position="348"/>
    </location>
</feature>
<feature type="transmembrane region" description="Helical" evidence="8">
    <location>
        <begin position="446"/>
        <end position="469"/>
    </location>
</feature>
<dbReference type="EMBL" id="JAKCXM010000354">
    <property type="protein sequence ID" value="KAJ0395273.1"/>
    <property type="molecule type" value="Genomic_DNA"/>
</dbReference>
<dbReference type="InterPro" id="IPR036770">
    <property type="entry name" value="Ankyrin_rpt-contain_sf"/>
</dbReference>
<organism evidence="11 12">
    <name type="scientific">Pythium insidiosum</name>
    <name type="common">Pythiosis disease agent</name>
    <dbReference type="NCBI Taxonomy" id="114742"/>
    <lineage>
        <taxon>Eukaryota</taxon>
        <taxon>Sar</taxon>
        <taxon>Stramenopiles</taxon>
        <taxon>Oomycota</taxon>
        <taxon>Peronosporomycetes</taxon>
        <taxon>Pythiales</taxon>
        <taxon>Pythiaceae</taxon>
        <taxon>Pythium</taxon>
    </lineage>
</organism>
<evidence type="ECO:0000256" key="4">
    <source>
        <dbReference type="ARBA" id="ARBA00022989"/>
    </source>
</evidence>
<keyword evidence="8" id="KW-0808">Transferase</keyword>
<dbReference type="PANTHER" id="PTHR24161">
    <property type="entry name" value="ANK_REP_REGION DOMAIN-CONTAINING PROTEIN-RELATED"/>
    <property type="match status" value="1"/>
</dbReference>
<feature type="domain" description="Palmitoyltransferase DHHC" evidence="10">
    <location>
        <begin position="494"/>
        <end position="628"/>
    </location>
</feature>
<dbReference type="PROSITE" id="PS50216">
    <property type="entry name" value="DHHC"/>
    <property type="match status" value="1"/>
</dbReference>
<keyword evidence="5 7" id="KW-0040">ANK repeat</keyword>
<evidence type="ECO:0000313" key="12">
    <source>
        <dbReference type="Proteomes" id="UP001209570"/>
    </source>
</evidence>
<dbReference type="Proteomes" id="UP001209570">
    <property type="component" value="Unassembled WGS sequence"/>
</dbReference>
<comment type="similarity">
    <text evidence="8">Belongs to the DHHC palmitoyltransferase family.</text>
</comment>
<evidence type="ECO:0000256" key="9">
    <source>
        <dbReference type="SAM" id="MobiDB-lite"/>
    </source>
</evidence>
<dbReference type="Pfam" id="PF01529">
    <property type="entry name" value="DHHC"/>
    <property type="match status" value="1"/>
</dbReference>
<dbReference type="SUPFAM" id="SSF48403">
    <property type="entry name" value="Ankyrin repeat"/>
    <property type="match status" value="1"/>
</dbReference>
<comment type="subcellular location">
    <subcellularLocation>
        <location evidence="1">Membrane</location>
        <topology evidence="1">Multi-pass membrane protein</topology>
    </subcellularLocation>
</comment>